<dbReference type="InterPro" id="IPR027417">
    <property type="entry name" value="P-loop_NTPase"/>
</dbReference>
<feature type="compositionally biased region" description="Basic and acidic residues" evidence="1">
    <location>
        <begin position="179"/>
        <end position="190"/>
    </location>
</feature>
<dbReference type="GO" id="GO:0033063">
    <property type="term" value="C:Rad51B-Rad51C-Rad51D-XRCC2 complex"/>
    <property type="evidence" value="ECO:0007669"/>
    <property type="project" value="InterPro"/>
</dbReference>
<gene>
    <name evidence="3" type="ORF">GW7_03703</name>
</gene>
<feature type="domain" description="RecA family profile 1" evidence="2">
    <location>
        <begin position="1"/>
        <end position="144"/>
    </location>
</feature>
<dbReference type="GO" id="GO:0003697">
    <property type="term" value="F:single-stranded DNA binding"/>
    <property type="evidence" value="ECO:0007669"/>
    <property type="project" value="TreeGrafter"/>
</dbReference>
<dbReference type="GO" id="GO:0000400">
    <property type="term" value="F:four-way junction DNA binding"/>
    <property type="evidence" value="ECO:0007669"/>
    <property type="project" value="TreeGrafter"/>
</dbReference>
<feature type="compositionally biased region" description="Basic and acidic residues" evidence="1">
    <location>
        <begin position="196"/>
        <end position="206"/>
    </location>
</feature>
<dbReference type="GO" id="GO:0140664">
    <property type="term" value="F:ATP-dependent DNA damage sensor activity"/>
    <property type="evidence" value="ECO:0007669"/>
    <property type="project" value="InterPro"/>
</dbReference>
<dbReference type="Gene3D" id="3.40.50.300">
    <property type="entry name" value="P-loop containing nucleotide triphosphate hydrolases"/>
    <property type="match status" value="1"/>
</dbReference>
<dbReference type="PANTHER" id="PTHR46456">
    <property type="entry name" value="DNA REPAIR PROTEIN RAD51 HOMOLOG 2"/>
    <property type="match status" value="1"/>
</dbReference>
<dbReference type="InParanoid" id="G5C7X1"/>
<name>G5C7X1_HETGA</name>
<dbReference type="Pfam" id="PF08423">
    <property type="entry name" value="Rad51"/>
    <property type="match status" value="1"/>
</dbReference>
<dbReference type="GO" id="GO:0000724">
    <property type="term" value="P:double-strand break repair via homologous recombination"/>
    <property type="evidence" value="ECO:0007669"/>
    <property type="project" value="InterPro"/>
</dbReference>
<dbReference type="EMBL" id="JH173719">
    <property type="protein sequence ID" value="EHB17632.1"/>
    <property type="molecule type" value="Genomic_DNA"/>
</dbReference>
<evidence type="ECO:0000256" key="1">
    <source>
        <dbReference type="SAM" id="MobiDB-lite"/>
    </source>
</evidence>
<evidence type="ECO:0000313" key="4">
    <source>
        <dbReference type="Proteomes" id="UP000006813"/>
    </source>
</evidence>
<dbReference type="InterPro" id="IPR020588">
    <property type="entry name" value="RecA_ATP-bd"/>
</dbReference>
<dbReference type="GO" id="GO:0005657">
    <property type="term" value="C:replication fork"/>
    <property type="evidence" value="ECO:0007669"/>
    <property type="project" value="TreeGrafter"/>
</dbReference>
<dbReference type="STRING" id="10181.G5C7X1"/>
<dbReference type="PROSITE" id="PS50162">
    <property type="entry name" value="RECA_2"/>
    <property type="match status" value="1"/>
</dbReference>
<dbReference type="SUPFAM" id="SSF52540">
    <property type="entry name" value="P-loop containing nucleoside triphosphate hydrolases"/>
    <property type="match status" value="1"/>
</dbReference>
<dbReference type="Proteomes" id="UP000006813">
    <property type="component" value="Unassembled WGS sequence"/>
</dbReference>
<dbReference type="InterPro" id="IPR013632">
    <property type="entry name" value="Rad51_C"/>
</dbReference>
<dbReference type="GO" id="GO:0005524">
    <property type="term" value="F:ATP binding"/>
    <property type="evidence" value="ECO:0007669"/>
    <property type="project" value="InterPro"/>
</dbReference>
<evidence type="ECO:0000313" key="3">
    <source>
        <dbReference type="EMBL" id="EHB17632.1"/>
    </source>
</evidence>
<dbReference type="PANTHER" id="PTHR46456:SF1">
    <property type="entry name" value="DNA REPAIR PROTEIN RAD51 HOMOLOG 2"/>
    <property type="match status" value="1"/>
</dbReference>
<proteinExistence type="predicted"/>
<dbReference type="InterPro" id="IPR030548">
    <property type="entry name" value="RAD51B"/>
</dbReference>
<accession>G5C7X1</accession>
<sequence>MMSVLATLPTNMGGLEGAVVYIDTESAFSAERLIEIAESRFPRYFNIKEKLLLTSTKVHVFRELTCEEVLQRIESLEEEIISKKVKVVIIDSIASVVRKEFDTQLQGNMRERNKFLAKGASLLKYLAEEFSIPGDRQRWPPGSTKQAHPLAANRSREDRRLITGTVTRYLQGEEEESDERLGKASARDSKWATLREGMEDGEKKMS</sequence>
<reference evidence="3 4" key="1">
    <citation type="journal article" date="2011" name="Nature">
        <title>Genome sequencing reveals insights into physiology and longevity of the naked mole rat.</title>
        <authorList>
            <person name="Kim E.B."/>
            <person name="Fang X."/>
            <person name="Fushan A.A."/>
            <person name="Huang Z."/>
            <person name="Lobanov A.V."/>
            <person name="Han L."/>
            <person name="Marino S.M."/>
            <person name="Sun X."/>
            <person name="Turanov A.A."/>
            <person name="Yang P."/>
            <person name="Yim S.H."/>
            <person name="Zhao X."/>
            <person name="Kasaikina M.V."/>
            <person name="Stoletzki N."/>
            <person name="Peng C."/>
            <person name="Polak P."/>
            <person name="Xiong Z."/>
            <person name="Kiezun A."/>
            <person name="Zhu Y."/>
            <person name="Chen Y."/>
            <person name="Kryukov G.V."/>
            <person name="Zhang Q."/>
            <person name="Peshkin L."/>
            <person name="Yang L."/>
            <person name="Bronson R.T."/>
            <person name="Buffenstein R."/>
            <person name="Wang B."/>
            <person name="Han C."/>
            <person name="Li Q."/>
            <person name="Chen L."/>
            <person name="Zhao W."/>
            <person name="Sunyaev S.R."/>
            <person name="Park T.J."/>
            <person name="Zhang G."/>
            <person name="Wang J."/>
            <person name="Gladyshev V.N."/>
        </authorList>
    </citation>
    <scope>NUCLEOTIDE SEQUENCE [LARGE SCALE GENOMIC DNA]</scope>
</reference>
<dbReference type="GO" id="GO:0003690">
    <property type="term" value="F:double-stranded DNA binding"/>
    <property type="evidence" value="ECO:0007669"/>
    <property type="project" value="TreeGrafter"/>
</dbReference>
<organism evidence="3 4">
    <name type="scientific">Heterocephalus glaber</name>
    <name type="common">Naked mole rat</name>
    <dbReference type="NCBI Taxonomy" id="10181"/>
    <lineage>
        <taxon>Eukaryota</taxon>
        <taxon>Metazoa</taxon>
        <taxon>Chordata</taxon>
        <taxon>Craniata</taxon>
        <taxon>Vertebrata</taxon>
        <taxon>Euteleostomi</taxon>
        <taxon>Mammalia</taxon>
        <taxon>Eutheria</taxon>
        <taxon>Euarchontoglires</taxon>
        <taxon>Glires</taxon>
        <taxon>Rodentia</taxon>
        <taxon>Hystricomorpha</taxon>
        <taxon>Bathyergidae</taxon>
        <taxon>Heterocephalus</taxon>
    </lineage>
</organism>
<feature type="region of interest" description="Disordered" evidence="1">
    <location>
        <begin position="136"/>
        <end position="206"/>
    </location>
</feature>
<dbReference type="AlphaFoldDB" id="G5C7X1"/>
<protein>
    <submittedName>
        <fullName evidence="3">DNA repair protein RAD51-like protein 2</fullName>
    </submittedName>
</protein>
<evidence type="ECO:0000259" key="2">
    <source>
        <dbReference type="PROSITE" id="PS50162"/>
    </source>
</evidence>